<sequence length="392" mass="46253">MTEEGLSNACCSTKNVIESLKHQLRELELKLKINEQSLEISNFKHKEEIQKINSEHENEIKNLKQYFQRSIEENYKQLKAENDIYLKQKDEKINFLEEEVIKVTCDNENVIEQIKQNLEQKDAKINSLEEELNEMNKKIEKIIVDDENNIKKMTHYLKQKDEEIIFLEKEIKKNFVKIKNKWSEIGDSRCENNCINTNNPIGKCAKGYGFVNLFDENIKYLEGKGSYNNYVIVYAENSLTKPQNSFNYSLYYFEIKCIFEGGELDEWGKWMGIGLRNCNTYEYINLSARTSIIYNEEDEEFKLDNISWNNNDIFGCGLVYPPTNMSTEFLYIFFTQNGKQIGKAILLKDNSNSYKPHVWLECCSVEANFGDDLELKPFEYDISKHEILKEFY</sequence>
<dbReference type="InterPro" id="IPR043136">
    <property type="entry name" value="B30.2/SPRY_sf"/>
</dbReference>
<accession>A0A6V7WP23</accession>
<name>A0A6V7WP23_MELEN</name>
<proteinExistence type="predicted"/>
<reference evidence="2 3" key="1">
    <citation type="submission" date="2020-08" db="EMBL/GenBank/DDBJ databases">
        <authorList>
            <person name="Koutsovoulos G."/>
            <person name="Danchin GJ E."/>
        </authorList>
    </citation>
    <scope>NUCLEOTIDE SEQUENCE [LARGE SCALE GENOMIC DNA]</scope>
</reference>
<evidence type="ECO:0000313" key="2">
    <source>
        <dbReference type="EMBL" id="CAD2188676.1"/>
    </source>
</evidence>
<comment type="caution">
    <text evidence="2">The sequence shown here is derived from an EMBL/GenBank/DDBJ whole genome shotgun (WGS) entry which is preliminary data.</text>
</comment>
<dbReference type="EMBL" id="CAJEWN010000707">
    <property type="protein sequence ID" value="CAD2188676.1"/>
    <property type="molecule type" value="Genomic_DNA"/>
</dbReference>
<dbReference type="AlphaFoldDB" id="A0A6V7WP23"/>
<evidence type="ECO:0000256" key="1">
    <source>
        <dbReference type="SAM" id="Coils"/>
    </source>
</evidence>
<dbReference type="Gene3D" id="2.60.120.920">
    <property type="match status" value="1"/>
</dbReference>
<organism evidence="2 3">
    <name type="scientific">Meloidogyne enterolobii</name>
    <name type="common">Root-knot nematode worm</name>
    <name type="synonym">Meloidogyne mayaguensis</name>
    <dbReference type="NCBI Taxonomy" id="390850"/>
    <lineage>
        <taxon>Eukaryota</taxon>
        <taxon>Metazoa</taxon>
        <taxon>Ecdysozoa</taxon>
        <taxon>Nematoda</taxon>
        <taxon>Chromadorea</taxon>
        <taxon>Rhabditida</taxon>
        <taxon>Tylenchina</taxon>
        <taxon>Tylenchomorpha</taxon>
        <taxon>Tylenchoidea</taxon>
        <taxon>Meloidogynidae</taxon>
        <taxon>Meloidogyninae</taxon>
        <taxon>Meloidogyne</taxon>
    </lineage>
</organism>
<dbReference type="Proteomes" id="UP000580250">
    <property type="component" value="Unassembled WGS sequence"/>
</dbReference>
<feature type="coiled-coil region" evidence="1">
    <location>
        <begin position="17"/>
        <end position="145"/>
    </location>
</feature>
<evidence type="ECO:0000313" key="3">
    <source>
        <dbReference type="Proteomes" id="UP000580250"/>
    </source>
</evidence>
<keyword evidence="1" id="KW-0175">Coiled coil</keyword>
<protein>
    <submittedName>
        <fullName evidence="2">Uncharacterized protein</fullName>
    </submittedName>
</protein>
<gene>
    <name evidence="2" type="ORF">MENT_LOCUS41342</name>
</gene>